<evidence type="ECO:0000259" key="4">
    <source>
        <dbReference type="SMART" id="SM00990"/>
    </source>
</evidence>
<organism evidence="5 6">
    <name type="scientific">Lactobacillus johnsonii</name>
    <dbReference type="NCBI Taxonomy" id="33959"/>
    <lineage>
        <taxon>Bacteria</taxon>
        <taxon>Bacillati</taxon>
        <taxon>Bacillota</taxon>
        <taxon>Bacilli</taxon>
        <taxon>Lactobacillales</taxon>
        <taxon>Lactobacillaceae</taxon>
        <taxon>Lactobacillus</taxon>
    </lineage>
</organism>
<dbReference type="SMART" id="SM00990">
    <property type="entry name" value="VRR_NUC"/>
    <property type="match status" value="1"/>
</dbReference>
<evidence type="ECO:0000313" key="6">
    <source>
        <dbReference type="Proteomes" id="UP000070346"/>
    </source>
</evidence>
<comment type="caution">
    <text evidence="5">The sequence shown here is derived from an EMBL/GenBank/DDBJ whole genome shotgun (WGS) entry which is preliminary data.</text>
</comment>
<name>A0A9X0LYL1_LACJH</name>
<dbReference type="GO" id="GO:0003676">
    <property type="term" value="F:nucleic acid binding"/>
    <property type="evidence" value="ECO:0007669"/>
    <property type="project" value="InterPro"/>
</dbReference>
<dbReference type="AlphaFoldDB" id="A0A9X0LYL1"/>
<dbReference type="GO" id="GO:0016788">
    <property type="term" value="F:hydrolase activity, acting on ester bonds"/>
    <property type="evidence" value="ECO:0007669"/>
    <property type="project" value="InterPro"/>
</dbReference>
<comment type="cofactor">
    <cofactor evidence="1">
        <name>Mg(2+)</name>
        <dbReference type="ChEBI" id="CHEBI:18420"/>
    </cofactor>
</comment>
<dbReference type="GO" id="GO:0004518">
    <property type="term" value="F:nuclease activity"/>
    <property type="evidence" value="ECO:0007669"/>
    <property type="project" value="UniProtKB-KW"/>
</dbReference>
<sequence>MTPSEHSIQSQIQVELSKHHCTVFRANVGKVRTPDGRFFSTGLPSGYTDLSGFRWVDGKAFFIEVKNATGKPREDQIRFHRMLASHNIIHGIARSVDDARMIVDGALVGYGFDDYGSEVNDFDG</sequence>
<evidence type="ECO:0000313" key="5">
    <source>
        <dbReference type="EMBL" id="KXN76895.1"/>
    </source>
</evidence>
<dbReference type="Gene3D" id="3.40.1350.10">
    <property type="match status" value="1"/>
</dbReference>
<dbReference type="Proteomes" id="UP000070346">
    <property type="component" value="Unassembled WGS sequence"/>
</dbReference>
<keyword evidence="3" id="KW-0378">Hydrolase</keyword>
<dbReference type="InterPro" id="IPR014883">
    <property type="entry name" value="VRR_NUC"/>
</dbReference>
<dbReference type="RefSeq" id="WP_061399879.1">
    <property type="nucleotide sequence ID" value="NZ_LSNG01000005.1"/>
</dbReference>
<feature type="domain" description="VRR-NUC" evidence="4">
    <location>
        <begin position="3"/>
        <end position="97"/>
    </location>
</feature>
<evidence type="ECO:0000256" key="2">
    <source>
        <dbReference type="ARBA" id="ARBA00022722"/>
    </source>
</evidence>
<reference evidence="5 6" key="1">
    <citation type="submission" date="2016-02" db="EMBL/GenBank/DDBJ databases">
        <title>Complete Genome Sequences of Lactobacillus johnsonii Strain W1.</title>
        <authorList>
            <person name="Sun Y."/>
            <person name="Wu X."/>
        </authorList>
    </citation>
    <scope>NUCLEOTIDE SEQUENCE [LARGE SCALE GENOMIC DNA]</scope>
    <source>
        <strain evidence="5 6">W1</strain>
    </source>
</reference>
<dbReference type="OrthoDB" id="1697409at2"/>
<evidence type="ECO:0000256" key="1">
    <source>
        <dbReference type="ARBA" id="ARBA00001946"/>
    </source>
</evidence>
<protein>
    <submittedName>
        <fullName evidence="5">VRR-NUC domain protein</fullName>
    </submittedName>
</protein>
<gene>
    <name evidence="5" type="ORF">AYJ53_07465</name>
</gene>
<accession>A0A9X0LYL1</accession>
<proteinExistence type="predicted"/>
<evidence type="ECO:0000256" key="3">
    <source>
        <dbReference type="ARBA" id="ARBA00022801"/>
    </source>
</evidence>
<keyword evidence="2" id="KW-0540">Nuclease</keyword>
<dbReference type="EMBL" id="LSNG01000005">
    <property type="protein sequence ID" value="KXN76895.1"/>
    <property type="molecule type" value="Genomic_DNA"/>
</dbReference>
<dbReference type="InterPro" id="IPR011856">
    <property type="entry name" value="tRNA_endonuc-like_dom_sf"/>
</dbReference>